<protein>
    <submittedName>
        <fullName evidence="2">Uncharacterized protein</fullName>
    </submittedName>
</protein>
<keyword evidence="3" id="KW-1185">Reference proteome</keyword>
<evidence type="ECO:0000313" key="2">
    <source>
        <dbReference type="EMBL" id="OSI09250.1"/>
    </source>
</evidence>
<keyword evidence="1" id="KW-0472">Membrane</keyword>
<keyword evidence="1" id="KW-1133">Transmembrane helix</keyword>
<gene>
    <name evidence="2" type="ORF">BWD10_09955</name>
</gene>
<proteinExistence type="predicted"/>
<dbReference type="Proteomes" id="UP000193466">
    <property type="component" value="Unassembled WGS sequence"/>
</dbReference>
<feature type="transmembrane region" description="Helical" evidence="1">
    <location>
        <begin position="38"/>
        <end position="57"/>
    </location>
</feature>
<evidence type="ECO:0000256" key="1">
    <source>
        <dbReference type="SAM" id="Phobius"/>
    </source>
</evidence>
<name>A0ABX3WCK1_9NEIS</name>
<comment type="caution">
    <text evidence="2">The sequence shown here is derived from an EMBL/GenBank/DDBJ whole genome shotgun (WGS) entry which is preliminary data.</text>
</comment>
<dbReference type="RefSeq" id="WP_085364197.1">
    <property type="nucleotide sequence ID" value="NZ_LT906434.1"/>
</dbReference>
<sequence length="137" mass="15605">MKLLFRRHRPSEKEGRKSQAAIIPNNAPCFSRAQADGIFLLWSGVAGAFVVFCMQFGRVRFVCGGWDGCVRVLAAWRGLREKVAWRRCAVKPETGRFGRLEWGGVWACVCRLFMPPYIMHTYFSDGLVSRGRLKADF</sequence>
<reference evidence="2 3" key="1">
    <citation type="submission" date="2017-01" db="EMBL/GenBank/DDBJ databases">
        <authorList>
            <person name="Wolfgang W.J."/>
            <person name="Cole J."/>
            <person name="Wroblewski D."/>
            <person name="Mcginnis J."/>
            <person name="Musser K.A."/>
        </authorList>
    </citation>
    <scope>NUCLEOTIDE SEQUENCE [LARGE SCALE GENOMIC DNA]</scope>
    <source>
        <strain evidence="2 3">DSM 21643</strain>
    </source>
</reference>
<organism evidence="2 3">
    <name type="scientific">Neisseria zoodegmatis</name>
    <dbReference type="NCBI Taxonomy" id="326523"/>
    <lineage>
        <taxon>Bacteria</taxon>
        <taxon>Pseudomonadati</taxon>
        <taxon>Pseudomonadota</taxon>
        <taxon>Betaproteobacteria</taxon>
        <taxon>Neisseriales</taxon>
        <taxon>Neisseriaceae</taxon>
        <taxon>Neisseria</taxon>
    </lineage>
</organism>
<keyword evidence="1" id="KW-0812">Transmembrane</keyword>
<dbReference type="EMBL" id="MTBM01000015">
    <property type="protein sequence ID" value="OSI09250.1"/>
    <property type="molecule type" value="Genomic_DNA"/>
</dbReference>
<evidence type="ECO:0000313" key="3">
    <source>
        <dbReference type="Proteomes" id="UP000193466"/>
    </source>
</evidence>
<accession>A0ABX3WCK1</accession>